<dbReference type="Gene3D" id="2.70.98.70">
    <property type="match status" value="1"/>
</dbReference>
<dbReference type="InterPro" id="IPR006311">
    <property type="entry name" value="TAT_signal"/>
</dbReference>
<feature type="domain" description="Heparin-sulfate lyase N-terminal" evidence="7">
    <location>
        <begin position="53"/>
        <end position="381"/>
    </location>
</feature>
<organism evidence="8 9">
    <name type="scientific">Mariniphaga sediminis</name>
    <dbReference type="NCBI Taxonomy" id="1628158"/>
    <lineage>
        <taxon>Bacteria</taxon>
        <taxon>Pseudomonadati</taxon>
        <taxon>Bacteroidota</taxon>
        <taxon>Bacteroidia</taxon>
        <taxon>Marinilabiliales</taxon>
        <taxon>Prolixibacteraceae</taxon>
        <taxon>Mariniphaga</taxon>
    </lineage>
</organism>
<evidence type="ECO:0000313" key="8">
    <source>
        <dbReference type="EMBL" id="RIH63633.1"/>
    </source>
</evidence>
<dbReference type="InterPro" id="IPR031680">
    <property type="entry name" value="Hepar_II_III_N"/>
</dbReference>
<evidence type="ECO:0000256" key="2">
    <source>
        <dbReference type="ARBA" id="ARBA00022729"/>
    </source>
</evidence>
<gene>
    <name evidence="8" type="ORF">D1164_18805</name>
</gene>
<evidence type="ECO:0000256" key="5">
    <source>
        <dbReference type="SAM" id="Phobius"/>
    </source>
</evidence>
<dbReference type="EMBL" id="QWET01000018">
    <property type="protein sequence ID" value="RIH63633.1"/>
    <property type="molecule type" value="Genomic_DNA"/>
</dbReference>
<dbReference type="RefSeq" id="WP_119351442.1">
    <property type="nucleotide sequence ID" value="NZ_QWET01000018.1"/>
</dbReference>
<dbReference type="PROSITE" id="PS51318">
    <property type="entry name" value="TAT"/>
    <property type="match status" value="1"/>
</dbReference>
<keyword evidence="5" id="KW-0472">Membrane</keyword>
<keyword evidence="2" id="KW-0732">Signal</keyword>
<keyword evidence="9" id="KW-1185">Reference proteome</keyword>
<evidence type="ECO:0000256" key="4">
    <source>
        <dbReference type="ARBA" id="ARBA00023239"/>
    </source>
</evidence>
<evidence type="ECO:0000256" key="3">
    <source>
        <dbReference type="ARBA" id="ARBA00022764"/>
    </source>
</evidence>
<name>A0A399CWS0_9BACT</name>
<evidence type="ECO:0000259" key="6">
    <source>
        <dbReference type="Pfam" id="PF07940"/>
    </source>
</evidence>
<dbReference type="Proteomes" id="UP000266441">
    <property type="component" value="Unassembled WGS sequence"/>
</dbReference>
<protein>
    <submittedName>
        <fullName evidence="8">Uncharacterized protein</fullName>
    </submittedName>
</protein>
<accession>A0A399CWS0</accession>
<proteinExistence type="predicted"/>
<dbReference type="PANTHER" id="PTHR39210">
    <property type="entry name" value="HEPARIN-SULFATE LYASE"/>
    <property type="match status" value="1"/>
</dbReference>
<comment type="subcellular location">
    <subcellularLocation>
        <location evidence="1">Periplasm</location>
    </subcellularLocation>
</comment>
<dbReference type="OrthoDB" id="7335480at2"/>
<dbReference type="GO" id="GO:0016829">
    <property type="term" value="F:lyase activity"/>
    <property type="evidence" value="ECO:0007669"/>
    <property type="project" value="UniProtKB-KW"/>
</dbReference>
<reference evidence="8 9" key="1">
    <citation type="journal article" date="2015" name="Int. J. Syst. Evol. Microbiol.">
        <title>Mariniphaga sediminis sp. nov., isolated from coastal sediment.</title>
        <authorList>
            <person name="Wang F.Q."/>
            <person name="Shen Q.Y."/>
            <person name="Chen G.J."/>
            <person name="Du Z.J."/>
        </authorList>
    </citation>
    <scope>NUCLEOTIDE SEQUENCE [LARGE SCALE GENOMIC DNA]</scope>
    <source>
        <strain evidence="8 9">SY21</strain>
    </source>
</reference>
<dbReference type="Pfam" id="PF07940">
    <property type="entry name" value="Hepar_II_III_C"/>
    <property type="match status" value="1"/>
</dbReference>
<dbReference type="AlphaFoldDB" id="A0A399CWS0"/>
<evidence type="ECO:0000313" key="9">
    <source>
        <dbReference type="Proteomes" id="UP000266441"/>
    </source>
</evidence>
<dbReference type="InterPro" id="IPR008929">
    <property type="entry name" value="Chondroitin_lyas"/>
</dbReference>
<sequence length="694" mass="78161">MTSENRRQFLQKFGFISLAAGVSSFPMATIGYPSDSFIETEKSGLASLLPGEIFSVLNIDSSELAKVKEVLNKKGYDAALAELLKYYRIRYPKPAEVAKSSSSGSDKVSASISRANNIEKHIFQWGPYDAADYGSNIDWAADPAGDIEWVASVYRFYWANDLVNAYLETGDERYASIFVELTTDWIGKHPLEKTIDIVHPVYKAGVYGSAGWKGYPWLDLQTGIRATNICKGFRTFVHTKAFTPSFLAMLIASLYDHQLKTEKMPMNKVHNKAIFEQRGFFNVMYTLPEYKDREKWLDTGIELTSKYLLAQTTADGVQREWCGGYHTGVYNDALEIENRTEALGRKMPLVFQNRIKLMADHFFGISTPDLGFPMFGDTSRNVQASGDRKSLPLYDRLLEASEKFNDPKYKALADLDIQQLPSNGSTAFSESGLYAMRNKWTPDQVYMALHCSPPAFSSHDTPDNGTFEIYGYGRWLMPDTGFYTYGNNLKARAWHRQTKVHATLTLNGEDTMISGRKLLWNSSEDADVLCVENHSYRFFLHRRTVWFLGKKSDVPFFVILDEAIGDGKGDIAIHFPIAPGPVTLDNAMGRITTGFDDSNLMIQVVGQKPISLEKEEGWYSKKYGEREKRTSVSAVYKGQGPFAFVSVLVPHKGKKYPDCRLITDLASLYAGGDPVELEVEVDGKKWTLERKLHG</sequence>
<feature type="transmembrane region" description="Helical" evidence="5">
    <location>
        <begin position="12"/>
        <end position="32"/>
    </location>
</feature>
<keyword evidence="4" id="KW-0456">Lyase</keyword>
<dbReference type="InterPro" id="IPR012480">
    <property type="entry name" value="Hepar_II_III_C"/>
</dbReference>
<dbReference type="Pfam" id="PF16889">
    <property type="entry name" value="Hepar_II_III_N"/>
    <property type="match status" value="1"/>
</dbReference>
<evidence type="ECO:0000259" key="7">
    <source>
        <dbReference type="Pfam" id="PF16889"/>
    </source>
</evidence>
<keyword evidence="5" id="KW-0812">Transmembrane</keyword>
<evidence type="ECO:0000256" key="1">
    <source>
        <dbReference type="ARBA" id="ARBA00004418"/>
    </source>
</evidence>
<dbReference type="SUPFAM" id="SSF48230">
    <property type="entry name" value="Chondroitin AC/alginate lyase"/>
    <property type="match status" value="1"/>
</dbReference>
<dbReference type="PANTHER" id="PTHR39210:SF1">
    <property type="entry name" value="HEPARIN-SULFATE LYASE"/>
    <property type="match status" value="1"/>
</dbReference>
<keyword evidence="5" id="KW-1133">Transmembrane helix</keyword>
<comment type="caution">
    <text evidence="8">The sequence shown here is derived from an EMBL/GenBank/DDBJ whole genome shotgun (WGS) entry which is preliminary data.</text>
</comment>
<dbReference type="Gene3D" id="1.50.10.100">
    <property type="entry name" value="Chondroitin AC/alginate lyase"/>
    <property type="match status" value="1"/>
</dbReference>
<dbReference type="GO" id="GO:0042597">
    <property type="term" value="C:periplasmic space"/>
    <property type="evidence" value="ECO:0007669"/>
    <property type="project" value="UniProtKB-SubCell"/>
</dbReference>
<keyword evidence="3" id="KW-0574">Periplasm</keyword>
<feature type="domain" description="Heparinase II/III-like C-terminal" evidence="6">
    <location>
        <begin position="422"/>
        <end position="639"/>
    </location>
</feature>